<dbReference type="PANTHER" id="PTHR42837:SF2">
    <property type="entry name" value="MEMBRANE METALLOPROTEASE ARASP2, CHLOROPLASTIC-RELATED"/>
    <property type="match status" value="1"/>
</dbReference>
<keyword evidence="14" id="KW-1185">Reference proteome</keyword>
<comment type="cofactor">
    <cofactor evidence="1 11">
        <name>Zn(2+)</name>
        <dbReference type="ChEBI" id="CHEBI:29105"/>
    </cofactor>
</comment>
<sequence length="372" mass="40523">MFGMDSLLIGTIIPFLFVLTVVVFVHEMGHYLVGRWCGIGVQAFSVGFGPEIFGFNDRHGTRWKLSAIPLGGYVKFLGDMSVTSSPDSEATQKLTEAERKHAFHTQPVWKRAATVFAGPLFNFLLTIAVFAVMFSVYGRFVSDPMVAEVRAESPAALAGFEPGDRFISVDGTPVETFSDVQRLVSGRAGDPITFVMERNGAEIILNATPEIMEQQDALGNTVKVGVIGVINNEALGQPRQVTYSPAGALVEAVSETGHIIMRTGEFLQRFVVGREDKCQLGGPVKIADMAGKAAKLGFEWVVQLVALLSVGIGFLNLLPIPPLDGGHLVFYGVEAVMRRPLSERMMDIAYRAGMFLVLAFMGFVFWNDLFGC</sequence>
<name>A0A432VCP1_9HYPH</name>
<comment type="caution">
    <text evidence="13">The sequence shown here is derived from an EMBL/GenBank/DDBJ whole genome shotgun (WGS) entry which is preliminary data.</text>
</comment>
<dbReference type="OrthoDB" id="9782003at2"/>
<evidence type="ECO:0000256" key="7">
    <source>
        <dbReference type="ARBA" id="ARBA00022833"/>
    </source>
</evidence>
<evidence type="ECO:0000256" key="6">
    <source>
        <dbReference type="ARBA" id="ARBA00022801"/>
    </source>
</evidence>
<evidence type="ECO:0000313" key="13">
    <source>
        <dbReference type="EMBL" id="RUM99883.1"/>
    </source>
</evidence>
<keyword evidence="8 11" id="KW-1133">Transmembrane helix</keyword>
<accession>A0A432VCP1</accession>
<evidence type="ECO:0000256" key="3">
    <source>
        <dbReference type="ARBA" id="ARBA00007931"/>
    </source>
</evidence>
<dbReference type="CDD" id="cd06163">
    <property type="entry name" value="S2P-M50_PDZ_RseP-like"/>
    <property type="match status" value="1"/>
</dbReference>
<feature type="transmembrane region" description="Helical" evidence="11">
    <location>
        <begin position="348"/>
        <end position="366"/>
    </location>
</feature>
<evidence type="ECO:0000313" key="14">
    <source>
        <dbReference type="Proteomes" id="UP000281647"/>
    </source>
</evidence>
<dbReference type="Pfam" id="PF17820">
    <property type="entry name" value="PDZ_6"/>
    <property type="match status" value="1"/>
</dbReference>
<dbReference type="InterPro" id="IPR008915">
    <property type="entry name" value="Peptidase_M50"/>
</dbReference>
<keyword evidence="10 11" id="KW-0472">Membrane</keyword>
<keyword evidence="4 13" id="KW-0645">Protease</keyword>
<keyword evidence="11" id="KW-0479">Metal-binding</keyword>
<evidence type="ECO:0000256" key="4">
    <source>
        <dbReference type="ARBA" id="ARBA00022670"/>
    </source>
</evidence>
<organism evidence="13 14">
    <name type="scientific">Borborobacter arsenicus</name>
    <dbReference type="NCBI Taxonomy" id="1851146"/>
    <lineage>
        <taxon>Bacteria</taxon>
        <taxon>Pseudomonadati</taxon>
        <taxon>Pseudomonadota</taxon>
        <taxon>Alphaproteobacteria</taxon>
        <taxon>Hyphomicrobiales</taxon>
        <taxon>Phyllobacteriaceae</taxon>
        <taxon>Borborobacter</taxon>
    </lineage>
</organism>
<comment type="subcellular location">
    <subcellularLocation>
        <location evidence="2">Membrane</location>
        <topology evidence="2">Multi-pass membrane protein</topology>
    </subcellularLocation>
</comment>
<feature type="domain" description="PDZ" evidence="12">
    <location>
        <begin position="121"/>
        <end position="200"/>
    </location>
</feature>
<dbReference type="NCBIfam" id="TIGR00054">
    <property type="entry name" value="RIP metalloprotease RseP"/>
    <property type="match status" value="1"/>
</dbReference>
<dbReference type="GO" id="GO:0016020">
    <property type="term" value="C:membrane"/>
    <property type="evidence" value="ECO:0007669"/>
    <property type="project" value="UniProtKB-SubCell"/>
</dbReference>
<reference evidence="13 14" key="1">
    <citation type="submission" date="2018-11" db="EMBL/GenBank/DDBJ databases">
        <title>Pseudaminobacter arsenicus sp. nov., an arsenic-resistant bacterium isolated from arsenic-rich aquifers.</title>
        <authorList>
            <person name="Mu Y."/>
        </authorList>
    </citation>
    <scope>NUCLEOTIDE SEQUENCE [LARGE SCALE GENOMIC DNA]</scope>
    <source>
        <strain evidence="13 14">CB3</strain>
    </source>
</reference>
<comment type="similarity">
    <text evidence="3 11">Belongs to the peptidase M50B family.</text>
</comment>
<keyword evidence="9 11" id="KW-0482">Metalloprotease</keyword>
<dbReference type="InterPro" id="IPR036034">
    <property type="entry name" value="PDZ_sf"/>
</dbReference>
<evidence type="ECO:0000256" key="1">
    <source>
        <dbReference type="ARBA" id="ARBA00001947"/>
    </source>
</evidence>
<evidence type="ECO:0000256" key="8">
    <source>
        <dbReference type="ARBA" id="ARBA00022989"/>
    </source>
</evidence>
<dbReference type="GO" id="GO:0004222">
    <property type="term" value="F:metalloendopeptidase activity"/>
    <property type="evidence" value="ECO:0007669"/>
    <property type="project" value="InterPro"/>
</dbReference>
<evidence type="ECO:0000256" key="11">
    <source>
        <dbReference type="RuleBase" id="RU362031"/>
    </source>
</evidence>
<keyword evidence="6 11" id="KW-0378">Hydrolase</keyword>
<dbReference type="InterPro" id="IPR041489">
    <property type="entry name" value="PDZ_6"/>
</dbReference>
<evidence type="ECO:0000259" key="12">
    <source>
        <dbReference type="SMART" id="SM00228"/>
    </source>
</evidence>
<evidence type="ECO:0000256" key="9">
    <source>
        <dbReference type="ARBA" id="ARBA00023049"/>
    </source>
</evidence>
<dbReference type="SMART" id="SM00228">
    <property type="entry name" value="PDZ"/>
    <property type="match status" value="1"/>
</dbReference>
<proteinExistence type="inferred from homology"/>
<keyword evidence="5 11" id="KW-0812">Transmembrane</keyword>
<dbReference type="GO" id="GO:0006508">
    <property type="term" value="P:proteolysis"/>
    <property type="evidence" value="ECO:0007669"/>
    <property type="project" value="UniProtKB-KW"/>
</dbReference>
<feature type="transmembrane region" description="Helical" evidence="11">
    <location>
        <begin position="300"/>
        <end position="318"/>
    </location>
</feature>
<dbReference type="InterPro" id="IPR001478">
    <property type="entry name" value="PDZ"/>
</dbReference>
<dbReference type="CDD" id="cd23081">
    <property type="entry name" value="cpPDZ_EcRseP-like"/>
    <property type="match status" value="1"/>
</dbReference>
<dbReference type="Proteomes" id="UP000281647">
    <property type="component" value="Unassembled WGS sequence"/>
</dbReference>
<dbReference type="Gene3D" id="2.30.42.10">
    <property type="match status" value="1"/>
</dbReference>
<dbReference type="Pfam" id="PF02163">
    <property type="entry name" value="Peptidase_M50"/>
    <property type="match status" value="1"/>
</dbReference>
<dbReference type="GO" id="GO:0046872">
    <property type="term" value="F:metal ion binding"/>
    <property type="evidence" value="ECO:0007669"/>
    <property type="project" value="UniProtKB-KW"/>
</dbReference>
<feature type="transmembrane region" description="Helical" evidence="11">
    <location>
        <begin position="120"/>
        <end position="140"/>
    </location>
</feature>
<keyword evidence="7 11" id="KW-0862">Zinc</keyword>
<dbReference type="SUPFAM" id="SSF50156">
    <property type="entry name" value="PDZ domain-like"/>
    <property type="match status" value="1"/>
</dbReference>
<dbReference type="InterPro" id="IPR004387">
    <property type="entry name" value="Pept_M50_Zn"/>
</dbReference>
<feature type="transmembrane region" description="Helical" evidence="11">
    <location>
        <begin position="6"/>
        <end position="25"/>
    </location>
</feature>
<gene>
    <name evidence="13" type="primary">rseP</name>
    <name evidence="13" type="ORF">EET67_00235</name>
</gene>
<protein>
    <recommendedName>
        <fullName evidence="11">Zinc metalloprotease</fullName>
        <ecNumber evidence="11">3.4.24.-</ecNumber>
    </recommendedName>
</protein>
<dbReference type="EC" id="3.4.24.-" evidence="11"/>
<dbReference type="AlphaFoldDB" id="A0A432VCP1"/>
<dbReference type="EMBL" id="RKST01000001">
    <property type="protein sequence ID" value="RUM99883.1"/>
    <property type="molecule type" value="Genomic_DNA"/>
</dbReference>
<evidence type="ECO:0000256" key="2">
    <source>
        <dbReference type="ARBA" id="ARBA00004141"/>
    </source>
</evidence>
<evidence type="ECO:0000256" key="10">
    <source>
        <dbReference type="ARBA" id="ARBA00023136"/>
    </source>
</evidence>
<evidence type="ECO:0000256" key="5">
    <source>
        <dbReference type="ARBA" id="ARBA00022692"/>
    </source>
</evidence>
<dbReference type="PANTHER" id="PTHR42837">
    <property type="entry name" value="REGULATOR OF SIGMA-E PROTEASE RSEP"/>
    <property type="match status" value="1"/>
</dbReference>